<evidence type="ECO:0000259" key="3">
    <source>
        <dbReference type="PROSITE" id="PS51468"/>
    </source>
</evidence>
<dbReference type="Proteomes" id="UP000683360">
    <property type="component" value="Unassembled WGS sequence"/>
</dbReference>
<sequence>MLKLNIGVIVSVTLVAFCQCSANEYVPAPVKVASNPFVKKFVGILKKEDLHKNQISATSHHDVSNLGVKHVGNVPSHDTTGFVDPFYGKSTHNAPVKVDTSGSSHADLSVSSSGHGAGNNLLPGVSYVTDVGSSGDRKKTNVHGSYARTGGDDFVDPFYSNSDNNVPTHVDPYQSNNVAATSGNGQHKLHGVSYVTDDSYNDNWGNDVPVGTPSNEYVDNEGNDFVDPFYAKNGNSHMPRQYLGNGGSAPSGTPYRSDFAQYVNHNSDQFVDPFYAKKGNNPTNYNYNAGNSHPSIGSSSWSDVFNKKGLVFVEWPLKSQKSTEPNVVCMDKRNSVPSVYIKIEGLDDPLCMHLKVPNHKQKTLIKHGDETLGIKTSVCESTVQKEVYSADYINAAYIPDHQVTMYPDMILEDLTFRQWNDGEIADLPFPSKQMKIKACRSDGSLRGLQFYIDASTPNTDYSGILGPLANMKLHKFDTTREGEGKTVANIVVKNADKKYQFKSVLRYGIFVITRLDIKTDVRYRFSETIYILTVFNPSHDNETYIVDIPFPKEAFISNFTLEVGGDILLSSIVGKDGKNTGTINGKTSESEELTDNMSEFFDTNSFVLPVEIPPEEDVTITLTYQEVLRRLKGVYDINIFVGHCENGYNTNIELSIKETKPLAKLELSPMWKNAHRDNGKDLHLTRPSNESAVIRYNAVSNKMKCLNKLQVQYDVERSQNAGEILIEDGFFVHFLAPTGLQAIPKDIVFVLDTSKSMTGTNIHDGLLAGIKILHSIKVDEIRSPIVIFLTDGKASTGITNRNLITKRVKTRNVLGIPIFSISLGKGADQNLTSKIASQNFGFSRHIYNASTSSSVINSVYDDVATTLMKHINIVYMDNVVNDQTVTQTNFKTLFQNSEIVTSGKFQNETTKFLNSTVVGLGASGLTILSNASVSIIDDDGRKNTIEAIWKHRRLKEVMSLQKAMDDSRMIKALKETLLTMSIQYKYVTPLTAVLIGRHGKSDSSGVLDNDERVVYAAAHKQRDQLKEKPPKRRGTEFSGDSIGFTFVIKDGNITKGDPHFEFGIEGIEYPFCFDIKTNPGSIVRILQIPKGNMYPKEMVVNIGIIPETEDFREDKMYISDMFVSIHAHTLLMNIDSGIIYNGRKFDWPLLNCTETTSEKLIKCSNNKSSMTGFQLNPEVTLRVKRVLHIGKKYFNFYIDNFTKLSNRSSGLLGGILHETVSVRKVIMRKGRIIGSFTSRSKRTGPIKYFSGKLKLMENSETRHLCWHLHKKISGITYSSSKFQLPSLFHSDVLPT</sequence>
<feature type="chain" id="PRO_5035817927" evidence="1">
    <location>
        <begin position="23"/>
        <end position="1295"/>
    </location>
</feature>
<gene>
    <name evidence="4" type="ORF">MEDL_5061</name>
</gene>
<evidence type="ECO:0000256" key="1">
    <source>
        <dbReference type="SAM" id="SignalP"/>
    </source>
</evidence>
<organism evidence="4 5">
    <name type="scientific">Mytilus edulis</name>
    <name type="common">Blue mussel</name>
    <dbReference type="NCBI Taxonomy" id="6550"/>
    <lineage>
        <taxon>Eukaryota</taxon>
        <taxon>Metazoa</taxon>
        <taxon>Spiralia</taxon>
        <taxon>Lophotrochozoa</taxon>
        <taxon>Mollusca</taxon>
        <taxon>Bivalvia</taxon>
        <taxon>Autobranchia</taxon>
        <taxon>Pteriomorphia</taxon>
        <taxon>Mytilida</taxon>
        <taxon>Mytiloidea</taxon>
        <taxon>Mytilidae</taxon>
        <taxon>Mytilinae</taxon>
        <taxon>Mytilus</taxon>
    </lineage>
</organism>
<dbReference type="InterPro" id="IPR036465">
    <property type="entry name" value="vWFA_dom_sf"/>
</dbReference>
<feature type="domain" description="VIT" evidence="3">
    <location>
        <begin position="496"/>
        <end position="626"/>
    </location>
</feature>
<evidence type="ECO:0000313" key="5">
    <source>
        <dbReference type="Proteomes" id="UP000683360"/>
    </source>
</evidence>
<dbReference type="PANTHER" id="PTHR10338:SF108">
    <property type="entry name" value="INTER-ALPHA-TRYPSIN INHIBITOR HEAVY CHAIN H4-LIKE PROTEIN"/>
    <property type="match status" value="1"/>
</dbReference>
<keyword evidence="1" id="KW-0732">Signal</keyword>
<dbReference type="PANTHER" id="PTHR10338">
    <property type="entry name" value="INTER-ALPHA-TRYPSIN INHIBITOR HEAVY CHAIN FAMILY MEMBER"/>
    <property type="match status" value="1"/>
</dbReference>
<dbReference type="Pfam" id="PF08487">
    <property type="entry name" value="VIT"/>
    <property type="match status" value="1"/>
</dbReference>
<dbReference type="InterPro" id="IPR013694">
    <property type="entry name" value="VIT"/>
</dbReference>
<dbReference type="InterPro" id="IPR002035">
    <property type="entry name" value="VWF_A"/>
</dbReference>
<feature type="domain" description="VWFA" evidence="2">
    <location>
        <begin position="759"/>
        <end position="863"/>
    </location>
</feature>
<keyword evidence="5" id="KW-1185">Reference proteome</keyword>
<name>A0A8S3Q609_MYTED</name>
<dbReference type="InterPro" id="IPR050934">
    <property type="entry name" value="ITIH"/>
</dbReference>
<dbReference type="PROSITE" id="PS51468">
    <property type="entry name" value="VIT"/>
    <property type="match status" value="1"/>
</dbReference>
<dbReference type="EMBL" id="CAJPWZ010000301">
    <property type="protein sequence ID" value="CAG2189692.1"/>
    <property type="molecule type" value="Genomic_DNA"/>
</dbReference>
<dbReference type="OrthoDB" id="299997at2759"/>
<reference evidence="4" key="1">
    <citation type="submission" date="2021-03" db="EMBL/GenBank/DDBJ databases">
        <authorList>
            <person name="Bekaert M."/>
        </authorList>
    </citation>
    <scope>NUCLEOTIDE SEQUENCE</scope>
</reference>
<protein>
    <submittedName>
        <fullName evidence="4">Uncharacterized protein</fullName>
    </submittedName>
</protein>
<dbReference type="SMART" id="SM00609">
    <property type="entry name" value="VIT"/>
    <property type="match status" value="1"/>
</dbReference>
<evidence type="ECO:0000259" key="2">
    <source>
        <dbReference type="PROSITE" id="PS50234"/>
    </source>
</evidence>
<proteinExistence type="predicted"/>
<evidence type="ECO:0000313" key="4">
    <source>
        <dbReference type="EMBL" id="CAG2189692.1"/>
    </source>
</evidence>
<dbReference type="SUPFAM" id="SSF53300">
    <property type="entry name" value="vWA-like"/>
    <property type="match status" value="1"/>
</dbReference>
<dbReference type="Gene3D" id="3.40.50.410">
    <property type="entry name" value="von Willebrand factor, type A domain"/>
    <property type="match status" value="1"/>
</dbReference>
<feature type="signal peptide" evidence="1">
    <location>
        <begin position="1"/>
        <end position="22"/>
    </location>
</feature>
<dbReference type="PROSITE" id="PS50234">
    <property type="entry name" value="VWFA"/>
    <property type="match status" value="1"/>
</dbReference>
<accession>A0A8S3Q609</accession>
<comment type="caution">
    <text evidence="4">The sequence shown here is derived from an EMBL/GenBank/DDBJ whole genome shotgun (WGS) entry which is preliminary data.</text>
</comment>